<proteinExistence type="inferred from homology"/>
<comment type="subcellular location">
    <subcellularLocation>
        <location evidence="1">Cell membrane</location>
        <topology evidence="1">Multi-pass membrane protein</topology>
    </subcellularLocation>
</comment>
<dbReference type="Pfam" id="PF02687">
    <property type="entry name" value="FtsX"/>
    <property type="match status" value="1"/>
</dbReference>
<accession>A0ABV2JDZ7</accession>
<evidence type="ECO:0000256" key="7">
    <source>
        <dbReference type="SAM" id="Phobius"/>
    </source>
</evidence>
<comment type="caution">
    <text evidence="10">The sequence shown here is derived from an EMBL/GenBank/DDBJ whole genome shotgun (WGS) entry which is preliminary data.</text>
</comment>
<gene>
    <name evidence="10" type="ORF">ABID28_000617</name>
</gene>
<feature type="transmembrane region" description="Helical" evidence="7">
    <location>
        <begin position="20"/>
        <end position="42"/>
    </location>
</feature>
<dbReference type="InterPro" id="IPR050250">
    <property type="entry name" value="Macrolide_Exporter_MacB"/>
</dbReference>
<evidence type="ECO:0000259" key="9">
    <source>
        <dbReference type="Pfam" id="PF12704"/>
    </source>
</evidence>
<reference evidence="10 11" key="1">
    <citation type="submission" date="2024-06" db="EMBL/GenBank/DDBJ databases">
        <title>Genomic Encyclopedia of Type Strains, Phase IV (KMG-IV): sequencing the most valuable type-strain genomes for metagenomic binning, comparative biology and taxonomic classification.</title>
        <authorList>
            <person name="Goeker M."/>
        </authorList>
    </citation>
    <scope>NUCLEOTIDE SEQUENCE [LARGE SCALE GENOMIC DNA]</scope>
    <source>
        <strain evidence="10 11">DSM 28302</strain>
    </source>
</reference>
<dbReference type="Pfam" id="PF12704">
    <property type="entry name" value="MacB_PCD"/>
    <property type="match status" value="1"/>
</dbReference>
<protein>
    <submittedName>
        <fullName evidence="10">ABC transport system permease protein</fullName>
    </submittedName>
</protein>
<evidence type="ECO:0000313" key="10">
    <source>
        <dbReference type="EMBL" id="MET3633981.1"/>
    </source>
</evidence>
<dbReference type="EMBL" id="JBEPLN010000007">
    <property type="protein sequence ID" value="MET3633981.1"/>
    <property type="molecule type" value="Genomic_DNA"/>
</dbReference>
<feature type="transmembrane region" description="Helical" evidence="7">
    <location>
        <begin position="296"/>
        <end position="321"/>
    </location>
</feature>
<feature type="domain" description="ABC3 transporter permease C-terminal" evidence="8">
    <location>
        <begin position="301"/>
        <end position="417"/>
    </location>
</feature>
<sequence length="424" mass="45611">MENWKFAINSIMAHKMRSFLTMLGIIIGVMSVVIIVALGSGINQAFTKMLTKDQQNVSINYSPIKSKGGKGIITQAELQEQAMNSATTDQLANKKAPDVQESWVKQLLSIDGIDNYYVTNSTTAKVSFENKKVNNVAITGVNDTYFKVKKYQMVAGRQLTDDDYRRFARVILLDEKLAKTLFDSAQQALNQVITLGESSYRVIGVYKDPDAQNALLAAQSNGNIMMANTQLAAEYNQPEISEVVVHVKEVSRILEVGSAAARRLTQLSGVKEGEYQVYDVSSGLAYIGQQTLGIQLVMGAIGGISLLVGGIGVMNIMLVSVTERTREIGLRKALGATRGNILTQFLIESMVLTALGGLIGLLLAYGGVAMIGDSLNATFGGPPVITVTSAVGSILFSAVVGVIFGILPANKASKLNPIEALRYE</sequence>
<comment type="similarity">
    <text evidence="6">Belongs to the ABC-4 integral membrane protein family.</text>
</comment>
<feature type="domain" description="MacB-like periplasmic core" evidence="9">
    <location>
        <begin position="18"/>
        <end position="256"/>
    </location>
</feature>
<keyword evidence="5 7" id="KW-0472">Membrane</keyword>
<name>A0ABV2JDZ7_9STRE</name>
<feature type="transmembrane region" description="Helical" evidence="7">
    <location>
        <begin position="385"/>
        <end position="407"/>
    </location>
</feature>
<dbReference type="PANTHER" id="PTHR30572:SF4">
    <property type="entry name" value="ABC TRANSPORTER PERMEASE YTRF"/>
    <property type="match status" value="1"/>
</dbReference>
<evidence type="ECO:0000256" key="5">
    <source>
        <dbReference type="ARBA" id="ARBA00023136"/>
    </source>
</evidence>
<dbReference type="RefSeq" id="WP_354368002.1">
    <property type="nucleotide sequence ID" value="NZ_JBEPLN010000007.1"/>
</dbReference>
<evidence type="ECO:0000256" key="2">
    <source>
        <dbReference type="ARBA" id="ARBA00022475"/>
    </source>
</evidence>
<keyword evidence="4 7" id="KW-1133">Transmembrane helix</keyword>
<evidence type="ECO:0000259" key="8">
    <source>
        <dbReference type="Pfam" id="PF02687"/>
    </source>
</evidence>
<keyword evidence="11" id="KW-1185">Reference proteome</keyword>
<dbReference type="InterPro" id="IPR025857">
    <property type="entry name" value="MacB_PCD"/>
</dbReference>
<evidence type="ECO:0000313" key="11">
    <source>
        <dbReference type="Proteomes" id="UP001549037"/>
    </source>
</evidence>
<organism evidence="10 11">
    <name type="scientific">Streptococcus porcorum</name>
    <dbReference type="NCBI Taxonomy" id="701526"/>
    <lineage>
        <taxon>Bacteria</taxon>
        <taxon>Bacillati</taxon>
        <taxon>Bacillota</taxon>
        <taxon>Bacilli</taxon>
        <taxon>Lactobacillales</taxon>
        <taxon>Streptococcaceae</taxon>
        <taxon>Streptococcus</taxon>
    </lineage>
</organism>
<evidence type="ECO:0000256" key="3">
    <source>
        <dbReference type="ARBA" id="ARBA00022692"/>
    </source>
</evidence>
<dbReference type="PANTHER" id="PTHR30572">
    <property type="entry name" value="MEMBRANE COMPONENT OF TRANSPORTER-RELATED"/>
    <property type="match status" value="1"/>
</dbReference>
<dbReference type="InterPro" id="IPR003838">
    <property type="entry name" value="ABC3_permease_C"/>
</dbReference>
<dbReference type="Proteomes" id="UP001549037">
    <property type="component" value="Unassembled WGS sequence"/>
</dbReference>
<keyword evidence="2" id="KW-1003">Cell membrane</keyword>
<keyword evidence="3 7" id="KW-0812">Transmembrane</keyword>
<feature type="transmembrane region" description="Helical" evidence="7">
    <location>
        <begin position="341"/>
        <end position="365"/>
    </location>
</feature>
<evidence type="ECO:0000256" key="6">
    <source>
        <dbReference type="ARBA" id="ARBA00038076"/>
    </source>
</evidence>
<evidence type="ECO:0000256" key="4">
    <source>
        <dbReference type="ARBA" id="ARBA00022989"/>
    </source>
</evidence>
<evidence type="ECO:0000256" key="1">
    <source>
        <dbReference type="ARBA" id="ARBA00004651"/>
    </source>
</evidence>